<dbReference type="GO" id="GO:0003755">
    <property type="term" value="F:peptidyl-prolyl cis-trans isomerase activity"/>
    <property type="evidence" value="ECO:0007669"/>
    <property type="project" value="UniProtKB-UniRule"/>
</dbReference>
<reference evidence="8" key="3">
    <citation type="submission" date="2020-01" db="EMBL/GenBank/DDBJ databases">
        <authorList>
            <person name="Perkins V."/>
            <person name="Lessard M.-H."/>
            <person name="Dugat-Bony E."/>
            <person name="Frenette M."/>
            <person name="Labrie S."/>
        </authorList>
    </citation>
    <scope>NUCLEOTIDE SEQUENCE</scope>
    <source>
        <strain evidence="8">LMA-70</strain>
    </source>
</reference>
<dbReference type="InterPro" id="IPR024936">
    <property type="entry name" value="Cyclophilin-type_PPIase"/>
</dbReference>
<dbReference type="PRINTS" id="PR00153">
    <property type="entry name" value="CSAPPISMRASE"/>
</dbReference>
<dbReference type="EMBL" id="QQZK01000077">
    <property type="protein sequence ID" value="KAF5098218.1"/>
    <property type="molecule type" value="Genomic_DNA"/>
</dbReference>
<dbReference type="PANTHER" id="PTHR45625:SF4">
    <property type="entry name" value="PEPTIDYLPROLYL ISOMERASE DOMAIN AND WD REPEAT-CONTAINING PROTEIN 1"/>
    <property type="match status" value="1"/>
</dbReference>
<evidence type="ECO:0000313" key="9">
    <source>
        <dbReference type="Proteomes" id="UP000242525"/>
    </source>
</evidence>
<reference evidence="8" key="2">
    <citation type="journal article" date="2020" name="Front. Microbiol.">
        <title>Phenotypic and Genetic Characterization of the Cheese Ripening Yeast Geotrichum candidum.</title>
        <authorList>
            <person name="Perkins V."/>
            <person name="Vignola S."/>
            <person name="Lessard M.H."/>
            <person name="Plante P.L."/>
            <person name="Corbeil J."/>
            <person name="Dugat-Bony E."/>
            <person name="Frenette M."/>
            <person name="Labrie S."/>
        </authorList>
    </citation>
    <scope>NUCLEOTIDE SEQUENCE</scope>
    <source>
        <strain evidence="8">LMA-70</strain>
    </source>
</reference>
<evidence type="ECO:0000256" key="3">
    <source>
        <dbReference type="ARBA" id="ARBA00023235"/>
    </source>
</evidence>
<organism evidence="7 9">
    <name type="scientific">Geotrichum candidum</name>
    <name type="common">Oospora lactis</name>
    <name type="synonym">Dipodascus geotrichum</name>
    <dbReference type="NCBI Taxonomy" id="1173061"/>
    <lineage>
        <taxon>Eukaryota</taxon>
        <taxon>Fungi</taxon>
        <taxon>Dikarya</taxon>
        <taxon>Ascomycota</taxon>
        <taxon>Saccharomycotina</taxon>
        <taxon>Dipodascomycetes</taxon>
        <taxon>Dipodascales</taxon>
        <taxon>Dipodascaceae</taxon>
        <taxon>Geotrichum</taxon>
    </lineage>
</organism>
<keyword evidence="2 5" id="KW-0697">Rotamase</keyword>
<gene>
    <name evidence="7" type="ORF">BN980_GECA17s00131g</name>
    <name evidence="8" type="ORF">DV451_003497</name>
</gene>
<name>A0A0J9XHM8_GEOCN</name>
<dbReference type="PANTHER" id="PTHR45625">
    <property type="entry name" value="PEPTIDYL-PROLYL CIS-TRANS ISOMERASE-RELATED"/>
    <property type="match status" value="1"/>
</dbReference>
<dbReference type="Gene3D" id="2.40.100.10">
    <property type="entry name" value="Cyclophilin-like"/>
    <property type="match status" value="1"/>
</dbReference>
<dbReference type="OrthoDB" id="271386at2759"/>
<dbReference type="Proteomes" id="UP000242525">
    <property type="component" value="Unassembled WGS sequence"/>
</dbReference>
<dbReference type="STRING" id="1173061.A0A0J9XHM8"/>
<comment type="function">
    <text evidence="5">PPIases accelerate the folding of proteins. It catalyzes the cis-trans isomerization of proline imidic peptide bonds in oligopeptides.</text>
</comment>
<evidence type="ECO:0000256" key="4">
    <source>
        <dbReference type="ARBA" id="ARBA00038147"/>
    </source>
</evidence>
<feature type="domain" description="PPIase cyclophilin-type" evidence="6">
    <location>
        <begin position="1"/>
        <end position="151"/>
    </location>
</feature>
<evidence type="ECO:0000256" key="5">
    <source>
        <dbReference type="RuleBase" id="RU363019"/>
    </source>
</evidence>
<dbReference type="SUPFAM" id="SSF50891">
    <property type="entry name" value="Cyclophilin-like"/>
    <property type="match status" value="1"/>
</dbReference>
<keyword evidence="3 5" id="KW-0413">Isomerase</keyword>
<dbReference type="InterPro" id="IPR029000">
    <property type="entry name" value="Cyclophilin-like_dom_sf"/>
</dbReference>
<evidence type="ECO:0000313" key="8">
    <source>
        <dbReference type="EMBL" id="KAF5098218.1"/>
    </source>
</evidence>
<evidence type="ECO:0000256" key="1">
    <source>
        <dbReference type="ARBA" id="ARBA00000971"/>
    </source>
</evidence>
<evidence type="ECO:0000259" key="6">
    <source>
        <dbReference type="PROSITE" id="PS50072"/>
    </source>
</evidence>
<dbReference type="PROSITE" id="PS50072">
    <property type="entry name" value="CSA_PPIASE_2"/>
    <property type="match status" value="1"/>
</dbReference>
<dbReference type="EMBL" id="CCBN010000017">
    <property type="protein sequence ID" value="CDO56796.1"/>
    <property type="molecule type" value="Genomic_DNA"/>
</dbReference>
<keyword evidence="9" id="KW-1185">Reference proteome</keyword>
<sequence>MSYVRVDTNYGSFTLELYTQEVPNTVAAFMSNVQRGYFNNTTFPRVDPGFMIQSERLRGVAPPAAGRKPTESPMSAAARKLKHTGAGIVGALAPNGAGFFITLAPTPWLDGKHTVFGRVYTGMRVIERIGNAATDPQNKPLEPITISEISVLE</sequence>
<dbReference type="CDD" id="cd00317">
    <property type="entry name" value="cyclophilin"/>
    <property type="match status" value="1"/>
</dbReference>
<comment type="similarity">
    <text evidence="4">Belongs to the cyclophilin-type PPIase family. PPIL1 subfamily.</text>
</comment>
<dbReference type="InterPro" id="IPR044666">
    <property type="entry name" value="Cyclophilin_A-like"/>
</dbReference>
<dbReference type="Proteomes" id="UP000750522">
    <property type="component" value="Unassembled WGS sequence"/>
</dbReference>
<dbReference type="EC" id="5.2.1.8" evidence="5"/>
<evidence type="ECO:0000256" key="2">
    <source>
        <dbReference type="ARBA" id="ARBA00023110"/>
    </source>
</evidence>
<dbReference type="AlphaFoldDB" id="A0A0J9XHM8"/>
<comment type="caution">
    <text evidence="7">The sequence shown here is derived from an EMBL/GenBank/DDBJ whole genome shotgun (WGS) entry which is preliminary data.</text>
</comment>
<reference evidence="7 9" key="1">
    <citation type="submission" date="2014-03" db="EMBL/GenBank/DDBJ databases">
        <authorList>
            <person name="Casaregola S."/>
        </authorList>
    </citation>
    <scope>NUCLEOTIDE SEQUENCE [LARGE SCALE GENOMIC DNA]</scope>
    <source>
        <strain evidence="7 9">CLIB 918</strain>
    </source>
</reference>
<accession>A0A0J9XHM8</accession>
<protein>
    <recommendedName>
        <fullName evidence="5">Peptidyl-prolyl cis-trans isomerase</fullName>
        <shortName evidence="5">PPIase</shortName>
        <ecNumber evidence="5">5.2.1.8</ecNumber>
    </recommendedName>
</protein>
<dbReference type="InterPro" id="IPR002130">
    <property type="entry name" value="Cyclophilin-type_PPIase_dom"/>
</dbReference>
<comment type="catalytic activity">
    <reaction evidence="1 5">
        <text>[protein]-peptidylproline (omega=180) = [protein]-peptidylproline (omega=0)</text>
        <dbReference type="Rhea" id="RHEA:16237"/>
        <dbReference type="Rhea" id="RHEA-COMP:10747"/>
        <dbReference type="Rhea" id="RHEA-COMP:10748"/>
        <dbReference type="ChEBI" id="CHEBI:83833"/>
        <dbReference type="ChEBI" id="CHEBI:83834"/>
        <dbReference type="EC" id="5.2.1.8"/>
    </reaction>
</comment>
<dbReference type="Pfam" id="PF00160">
    <property type="entry name" value="Pro_isomerase"/>
    <property type="match status" value="1"/>
</dbReference>
<dbReference type="PIRSF" id="PIRSF001467">
    <property type="entry name" value="Peptidylpro_ismrse"/>
    <property type="match status" value="1"/>
</dbReference>
<dbReference type="GO" id="GO:0071013">
    <property type="term" value="C:catalytic step 2 spliceosome"/>
    <property type="evidence" value="ECO:0007669"/>
    <property type="project" value="TreeGrafter"/>
</dbReference>
<proteinExistence type="inferred from homology"/>
<evidence type="ECO:0000313" key="7">
    <source>
        <dbReference type="EMBL" id="CDO56796.1"/>
    </source>
</evidence>